<name>A0A9X2CZQ7_9GAMM</name>
<comment type="caution">
    <text evidence="2">The sequence shown here is derived from an EMBL/GenBank/DDBJ whole genome shotgun (WGS) entry which is preliminary data.</text>
</comment>
<organism evidence="2 3">
    <name type="scientific">Legionella maioricensis</name>
    <dbReference type="NCBI Taxonomy" id="2896528"/>
    <lineage>
        <taxon>Bacteria</taxon>
        <taxon>Pseudomonadati</taxon>
        <taxon>Pseudomonadota</taxon>
        <taxon>Gammaproteobacteria</taxon>
        <taxon>Legionellales</taxon>
        <taxon>Legionellaceae</taxon>
        <taxon>Legionella</taxon>
    </lineage>
</organism>
<gene>
    <name evidence="2" type="ORF">LOX96_06400</name>
</gene>
<dbReference type="PANTHER" id="PTHR43317:SF1">
    <property type="entry name" value="THERMOSPERMINE SYNTHASE ACAULIS5"/>
    <property type="match status" value="1"/>
</dbReference>
<dbReference type="GO" id="GO:0006596">
    <property type="term" value="P:polyamine biosynthetic process"/>
    <property type="evidence" value="ECO:0007669"/>
    <property type="project" value="UniProtKB-KW"/>
</dbReference>
<dbReference type="Proteomes" id="UP001139721">
    <property type="component" value="Unassembled WGS sequence"/>
</dbReference>
<dbReference type="AlphaFoldDB" id="A0A9X2CZQ7"/>
<dbReference type="Gene3D" id="3.40.50.150">
    <property type="entry name" value="Vaccinia Virus protein VP39"/>
    <property type="match status" value="1"/>
</dbReference>
<evidence type="ECO:0008006" key="4">
    <source>
        <dbReference type="Google" id="ProtNLM"/>
    </source>
</evidence>
<dbReference type="EMBL" id="JAJKBJ010000005">
    <property type="protein sequence ID" value="MCL9683716.1"/>
    <property type="molecule type" value="Genomic_DNA"/>
</dbReference>
<evidence type="ECO:0000313" key="2">
    <source>
        <dbReference type="EMBL" id="MCL9683716.1"/>
    </source>
</evidence>
<dbReference type="PANTHER" id="PTHR43317">
    <property type="entry name" value="THERMOSPERMINE SYNTHASE ACAULIS5"/>
    <property type="match status" value="1"/>
</dbReference>
<keyword evidence="3" id="KW-1185">Reference proteome</keyword>
<accession>A0A9X2CZQ7</accession>
<evidence type="ECO:0000256" key="1">
    <source>
        <dbReference type="ARBA" id="ARBA00023115"/>
    </source>
</evidence>
<dbReference type="RefSeq" id="WP_250421632.1">
    <property type="nucleotide sequence ID" value="NZ_JAJKBJ010000005.1"/>
</dbReference>
<sequence>MRWKTKFGKCIYVSPSGYKVYQNFFYRWLTLGSSALQTVMNRYNPKKPVLYYIPILSLMARKLPGDSCLLGLGGASVAQLLASEIPGHSITAVDSSEEVIQIAKQFFMVDSIPGLTIVHQNANDYVRECNTTYNHLMVDLYDANNFPAECNNDEFFIQAKNRLKDNGFLTVNLANYKEQWPIFEMIKKQFKNTLVIPVKKSANIVIIASAQGDKETFIKQMQSYPEIKRIIWMDSWDYVGKYKN</sequence>
<dbReference type="SUPFAM" id="SSF53335">
    <property type="entry name" value="S-adenosyl-L-methionine-dependent methyltransferases"/>
    <property type="match status" value="1"/>
</dbReference>
<dbReference type="InterPro" id="IPR029063">
    <property type="entry name" value="SAM-dependent_MTases_sf"/>
</dbReference>
<proteinExistence type="predicted"/>
<keyword evidence="1" id="KW-0620">Polyamine biosynthesis</keyword>
<evidence type="ECO:0000313" key="3">
    <source>
        <dbReference type="Proteomes" id="UP001139721"/>
    </source>
</evidence>
<reference evidence="2" key="1">
    <citation type="submission" date="2021-11" db="EMBL/GenBank/DDBJ databases">
        <title>Legionella maioricencis sp. nov., a new species isolated from hot water samples in Mallorca.</title>
        <authorList>
            <person name="Crespi S."/>
            <person name="Drasar V."/>
            <person name="Salva-Serra F."/>
            <person name="Jaen-Luchoro D."/>
            <person name="Pineiro-Iglesias B."/>
            <person name="Aliaga F."/>
            <person name="Fernandez-Juarez V."/>
            <person name="Coll G."/>
            <person name="Moore E.R.B."/>
            <person name="Bennasar-Figueras A."/>
        </authorList>
    </citation>
    <scope>NUCLEOTIDE SEQUENCE</scope>
    <source>
        <strain evidence="2">HCPI-6</strain>
    </source>
</reference>
<dbReference type="Pfam" id="PF01564">
    <property type="entry name" value="Spermine_synth"/>
    <property type="match status" value="1"/>
</dbReference>
<protein>
    <recommendedName>
        <fullName evidence="4">Spermidine synthase</fullName>
    </recommendedName>
</protein>